<dbReference type="SUPFAM" id="SSF89550">
    <property type="entry name" value="PHP domain-like"/>
    <property type="match status" value="1"/>
</dbReference>
<evidence type="ECO:0000256" key="2">
    <source>
        <dbReference type="ARBA" id="ARBA00022490"/>
    </source>
</evidence>
<dbReference type="PANTHER" id="PTHR32294:SF4">
    <property type="entry name" value="ERROR-PRONE DNA POLYMERASE"/>
    <property type="match status" value="1"/>
</dbReference>
<dbReference type="PhylomeDB" id="Q1AUQ9"/>
<evidence type="ECO:0000313" key="11">
    <source>
        <dbReference type="EMBL" id="ABG04869.1"/>
    </source>
</evidence>
<dbReference type="InterPro" id="IPR003141">
    <property type="entry name" value="Pol/His_phosphatase_N"/>
</dbReference>
<evidence type="ECO:0000259" key="10">
    <source>
        <dbReference type="SMART" id="SM00481"/>
    </source>
</evidence>
<keyword evidence="2" id="KW-0963">Cytoplasm</keyword>
<dbReference type="InterPro" id="IPR016195">
    <property type="entry name" value="Pol/histidinol_Pase-like"/>
</dbReference>
<dbReference type="InterPro" id="IPR004805">
    <property type="entry name" value="DnaE2/DnaE/PolC"/>
</dbReference>
<dbReference type="CDD" id="cd04485">
    <property type="entry name" value="DnaE_OBF"/>
    <property type="match status" value="1"/>
</dbReference>
<dbReference type="Pfam" id="PF07733">
    <property type="entry name" value="DNA_pol3_alpha"/>
    <property type="match status" value="1"/>
</dbReference>
<dbReference type="Pfam" id="PF17657">
    <property type="entry name" value="DNA_pol3_finger"/>
    <property type="match status" value="1"/>
</dbReference>
<dbReference type="AlphaFoldDB" id="Q1AUQ9"/>
<name>Q1AUQ9_RUBXD</name>
<organism evidence="11 12">
    <name type="scientific">Rubrobacter xylanophilus (strain DSM 9941 / JCM 11954 / NBRC 16129 / PRD-1)</name>
    <dbReference type="NCBI Taxonomy" id="266117"/>
    <lineage>
        <taxon>Bacteria</taxon>
        <taxon>Bacillati</taxon>
        <taxon>Actinomycetota</taxon>
        <taxon>Rubrobacteria</taxon>
        <taxon>Rubrobacterales</taxon>
        <taxon>Rubrobacteraceae</taxon>
        <taxon>Rubrobacter</taxon>
    </lineage>
</organism>
<dbReference type="GO" id="GO:0006281">
    <property type="term" value="P:DNA repair"/>
    <property type="evidence" value="ECO:0007669"/>
    <property type="project" value="UniProtKB-KW"/>
</dbReference>
<gene>
    <name evidence="11" type="ordered locus">Rxyl_1922</name>
</gene>
<accession>Q1AUQ9</accession>
<dbReference type="EMBL" id="CP000386">
    <property type="protein sequence ID" value="ABG04869.1"/>
    <property type="molecule type" value="Genomic_DNA"/>
</dbReference>
<evidence type="ECO:0000256" key="7">
    <source>
        <dbReference type="ARBA" id="ARBA00022932"/>
    </source>
</evidence>
<dbReference type="Gene3D" id="1.10.150.870">
    <property type="match status" value="1"/>
</dbReference>
<dbReference type="InterPro" id="IPR004013">
    <property type="entry name" value="PHP_dom"/>
</dbReference>
<dbReference type="GO" id="GO:0008408">
    <property type="term" value="F:3'-5' exonuclease activity"/>
    <property type="evidence" value="ECO:0007669"/>
    <property type="project" value="InterPro"/>
</dbReference>
<evidence type="ECO:0000256" key="1">
    <source>
        <dbReference type="ARBA" id="ARBA00012417"/>
    </source>
</evidence>
<keyword evidence="3 11" id="KW-0808">Transferase</keyword>
<dbReference type="PANTHER" id="PTHR32294">
    <property type="entry name" value="DNA POLYMERASE III SUBUNIT ALPHA"/>
    <property type="match status" value="1"/>
</dbReference>
<evidence type="ECO:0000256" key="8">
    <source>
        <dbReference type="ARBA" id="ARBA00023204"/>
    </source>
</evidence>
<dbReference type="GO" id="GO:0006260">
    <property type="term" value="P:DNA replication"/>
    <property type="evidence" value="ECO:0007669"/>
    <property type="project" value="UniProtKB-KW"/>
</dbReference>
<dbReference type="STRING" id="266117.Rxyl_1922"/>
<keyword evidence="7" id="KW-0239">DNA-directed DNA polymerase</keyword>
<dbReference type="NCBIfam" id="TIGR00594">
    <property type="entry name" value="polc"/>
    <property type="match status" value="1"/>
</dbReference>
<dbReference type="Proteomes" id="UP000006637">
    <property type="component" value="Chromosome"/>
</dbReference>
<keyword evidence="12" id="KW-1185">Reference proteome</keyword>
<evidence type="ECO:0000256" key="4">
    <source>
        <dbReference type="ARBA" id="ARBA00022695"/>
    </source>
</evidence>
<evidence type="ECO:0000313" key="12">
    <source>
        <dbReference type="Proteomes" id="UP000006637"/>
    </source>
</evidence>
<keyword evidence="5" id="KW-0235">DNA replication</keyword>
<reference evidence="11 12" key="1">
    <citation type="submission" date="2006-06" db="EMBL/GenBank/DDBJ databases">
        <title>Complete sequence of Rubrobacter xylanophilus DSM 9941.</title>
        <authorList>
            <consortium name="US DOE Joint Genome Institute"/>
            <person name="Copeland A."/>
            <person name="Lucas S."/>
            <person name="Lapidus A."/>
            <person name="Barry K."/>
            <person name="Detter J.C."/>
            <person name="Glavina del Rio T."/>
            <person name="Hammon N."/>
            <person name="Israni S."/>
            <person name="Dalin E."/>
            <person name="Tice H."/>
            <person name="Pitluck S."/>
            <person name="Munk A.C."/>
            <person name="Brettin T."/>
            <person name="Bruce D."/>
            <person name="Han C."/>
            <person name="Tapia R."/>
            <person name="Gilna P."/>
            <person name="Schmutz J."/>
            <person name="Larimer F."/>
            <person name="Land M."/>
            <person name="Hauser L."/>
            <person name="Kyrpides N."/>
            <person name="Lykidis A."/>
            <person name="da Costa M.S."/>
            <person name="Rainey F.A."/>
            <person name="Empadinhas N."/>
            <person name="Jolivet E."/>
            <person name="Battista J.R."/>
            <person name="Richardson P."/>
        </authorList>
    </citation>
    <scope>NUCLEOTIDE SEQUENCE [LARGE SCALE GENOMIC DNA]</scope>
    <source>
        <strain evidence="12">DSM 9941 / NBRC 16129 / PRD-1</strain>
    </source>
</reference>
<evidence type="ECO:0000256" key="5">
    <source>
        <dbReference type="ARBA" id="ARBA00022705"/>
    </source>
</evidence>
<evidence type="ECO:0000256" key="9">
    <source>
        <dbReference type="ARBA" id="ARBA00049244"/>
    </source>
</evidence>
<dbReference type="Gene3D" id="3.20.20.140">
    <property type="entry name" value="Metal-dependent hydrolases"/>
    <property type="match status" value="1"/>
</dbReference>
<dbReference type="InterPro" id="IPR011708">
    <property type="entry name" value="DNA_pol3_alpha_NTPase_dom"/>
</dbReference>
<proteinExistence type="predicted"/>
<feature type="domain" description="Polymerase/histidinol phosphatase N-terminal" evidence="10">
    <location>
        <begin position="5"/>
        <end position="72"/>
    </location>
</feature>
<dbReference type="HOGENOM" id="CLU_001600_4_0_11"/>
<keyword evidence="6" id="KW-0227">DNA damage</keyword>
<dbReference type="SMART" id="SM00481">
    <property type="entry name" value="POLIIIAc"/>
    <property type="match status" value="1"/>
</dbReference>
<dbReference type="KEGG" id="rxy:Rxyl_1922"/>
<keyword evidence="8" id="KW-0234">DNA repair</keyword>
<dbReference type="GO" id="GO:0003887">
    <property type="term" value="F:DNA-directed DNA polymerase activity"/>
    <property type="evidence" value="ECO:0007669"/>
    <property type="project" value="UniProtKB-KW"/>
</dbReference>
<dbReference type="RefSeq" id="WP_011564884.1">
    <property type="nucleotide sequence ID" value="NC_008148.1"/>
</dbReference>
<comment type="catalytic activity">
    <reaction evidence="9">
        <text>DNA(n) + a 2'-deoxyribonucleoside 5'-triphosphate = DNA(n+1) + diphosphate</text>
        <dbReference type="Rhea" id="RHEA:22508"/>
        <dbReference type="Rhea" id="RHEA-COMP:17339"/>
        <dbReference type="Rhea" id="RHEA-COMP:17340"/>
        <dbReference type="ChEBI" id="CHEBI:33019"/>
        <dbReference type="ChEBI" id="CHEBI:61560"/>
        <dbReference type="ChEBI" id="CHEBI:173112"/>
        <dbReference type="EC" id="2.7.7.7"/>
    </reaction>
</comment>
<dbReference type="eggNOG" id="COG0587">
    <property type="taxonomic scope" value="Bacteria"/>
</dbReference>
<dbReference type="EC" id="2.7.7.7" evidence="1"/>
<evidence type="ECO:0000256" key="3">
    <source>
        <dbReference type="ARBA" id="ARBA00022679"/>
    </source>
</evidence>
<sequence length="1084" mass="119007">MSGFAHLHARSGFSYGFGVATPEELAGAAARMGMWALALTDRDGLYGVPRLLAACEGAGVSPIVGAEVGMEEGGHVVLLAAGMEGYRSLSRLITAYRCSSEDRRRPVCPLPVLLEHAEGLVCLTGAVPFGLLPRLVLSGREKQARKVVGLLREAFGAAGVFAELSDDRTAGSRRRMARVAAFARECGLPVVATNEAAYLRPEDHRLHEVLVAASNLTRLPGPGYRPTDQLWLKPPGAMRRLFEGYPEALANAALVAERCAGSVRLSGKVHMPAAVLPEGETAEGRLARLVGEGARRRYGRPGDRVWRRLRRELACIGALGHAAYFLIAHEAKEIARERGVPVSGRGSAANSMVAYCLGLTSPEPLGNRLLFERFLHEGRKDPPDIDLDLDSELRDGVRNELMGRYGRHGAAVAATAETMSLRGAVRVAARALGHPPEEIDRLSRHVPARFRDRDRVYAGIDGWEEALREPAMRGHPLRDRRRHRLLLELSARLCGRLWQAGTHNGGVVFGTAERHLSELVPLEPSGKEGLLRCQYDKDDLEYVGLPKLDLLGLKMHTALRKAGELASARLGEEVDPYALPPGDGATYALIRTGRTAGIFQLESPGQMSLSTRLKPRRFPDLVAQVSLFRPGPVRGDLVTPYVNRRNGREPYTVPLEELEPVLRPTYGVMVFQEQVLEVCHRVAGFSLAEGDLVRRAMTRARGPGAMRELRERFVGSAVGRGVPREKAEEVFEWMEGFSVYGFSAAHGASFAEIAYASAYMRVHYPAEFFCGLLNSQPMGFYSPRVLLNEARRAGLSVLPPDIHLSGEGFTVEGDGTALRVGLSYCKGLSERAIASIVSEREREPFASAADLYRRTAVERDSLRDMIRAGFLDALGDRGRLLGEAGRLPEKRRRGDQEEIPPAHPASWWAERETRGGGDAPVGLPLAEDARERMEWEVLGLNVRRHPLEPYRAALRELGVVPSEEAKGLAHGRRVRVAGLIECLQHPPTRSGHPVWFLLIEDERGLLQATVFRRVYGRYGDLLHHGGAFLLEGRVEQSPRRGFAFLVERVEDLHAKLSDVRVPAPRVVPAPGAFVRAGRRGRRAG</sequence>
<protein>
    <recommendedName>
        <fullName evidence="1">DNA-directed DNA polymerase</fullName>
        <ecNumber evidence="1">2.7.7.7</ecNumber>
    </recommendedName>
</protein>
<dbReference type="InterPro" id="IPR029460">
    <property type="entry name" value="DNAPol_HHH"/>
</dbReference>
<dbReference type="InterPro" id="IPR040982">
    <property type="entry name" value="DNA_pol3_finger"/>
</dbReference>
<dbReference type="Pfam" id="PF02811">
    <property type="entry name" value="PHP"/>
    <property type="match status" value="1"/>
</dbReference>
<dbReference type="Pfam" id="PF14579">
    <property type="entry name" value="HHH_6"/>
    <property type="match status" value="1"/>
</dbReference>
<evidence type="ECO:0000256" key="6">
    <source>
        <dbReference type="ARBA" id="ARBA00022763"/>
    </source>
</evidence>
<keyword evidence="4 11" id="KW-0548">Nucleotidyltransferase</keyword>